<evidence type="ECO:0000313" key="2">
    <source>
        <dbReference type="Proteomes" id="UP000189703"/>
    </source>
</evidence>
<dbReference type="InParanoid" id="A0A1U7YUD4"/>
<dbReference type="PANTHER" id="PTHR33385:SF4">
    <property type="entry name" value="PROTEIN XRI1"/>
    <property type="match status" value="1"/>
</dbReference>
<dbReference type="OMA" id="QSQEYDL"/>
<gene>
    <name evidence="3" type="primary">LOC104586021</name>
</gene>
<keyword evidence="2" id="KW-1185">Reference proteome</keyword>
<protein>
    <submittedName>
        <fullName evidence="3">Protein XRI1</fullName>
    </submittedName>
</protein>
<organism evidence="2 3">
    <name type="scientific">Nelumbo nucifera</name>
    <name type="common">Sacred lotus</name>
    <dbReference type="NCBI Taxonomy" id="4432"/>
    <lineage>
        <taxon>Eukaryota</taxon>
        <taxon>Viridiplantae</taxon>
        <taxon>Streptophyta</taxon>
        <taxon>Embryophyta</taxon>
        <taxon>Tracheophyta</taxon>
        <taxon>Spermatophyta</taxon>
        <taxon>Magnoliopsida</taxon>
        <taxon>Proteales</taxon>
        <taxon>Nelumbonaceae</taxon>
        <taxon>Nelumbo</taxon>
    </lineage>
</organism>
<dbReference type="AlphaFoldDB" id="A0A1U7YUD4"/>
<dbReference type="PANTHER" id="PTHR33385">
    <property type="entry name" value="PROTEIN XRI1"/>
    <property type="match status" value="1"/>
</dbReference>
<dbReference type="OrthoDB" id="1913204at2759"/>
<dbReference type="eggNOG" id="ENOG502QTT2">
    <property type="taxonomic scope" value="Eukaryota"/>
</dbReference>
<dbReference type="GO" id="GO:0007143">
    <property type="term" value="P:female meiotic nuclear division"/>
    <property type="evidence" value="ECO:0007669"/>
    <property type="project" value="InterPro"/>
</dbReference>
<feature type="region of interest" description="Disordered" evidence="1">
    <location>
        <begin position="246"/>
        <end position="268"/>
    </location>
</feature>
<dbReference type="RefSeq" id="XP_010241416.1">
    <property type="nucleotide sequence ID" value="XM_010243114.2"/>
</dbReference>
<dbReference type="InterPro" id="IPR039933">
    <property type="entry name" value="XRI1"/>
</dbReference>
<proteinExistence type="predicted"/>
<sequence length="296" mass="33522">MDEPWEWKSDEYYIQKDSHLDTSHYLWDDVSQNEEDLSYMFDEATPIKACGDLAYHAAESGKNVNKELEEYREPTSQTKRRRMLQFNTQVIDPCFCNEELPSAFVKSKDREDSIEEALPQSSEWISEFTDRFTSGNEGLDQSCEGWLANCFNDAEMHFSSDDINVSGLLDEQLDISEFCNTPPEVEEPNVVQECATPSPRNVFKGRKLYMRTPTKLASSVAYPFALIKPCGIHGNVTLKDINQRIRTPPSKSKHNIDDDSSASYPTSAFSGKPVVVKTKIRTEGGKGSITIMRTKG</sequence>
<dbReference type="GO" id="GO:0007140">
    <property type="term" value="P:male meiotic nuclear division"/>
    <property type="evidence" value="ECO:0007669"/>
    <property type="project" value="InterPro"/>
</dbReference>
<evidence type="ECO:0000256" key="1">
    <source>
        <dbReference type="SAM" id="MobiDB-lite"/>
    </source>
</evidence>
<reference evidence="3" key="1">
    <citation type="submission" date="2025-08" db="UniProtKB">
        <authorList>
            <consortium name="RefSeq"/>
        </authorList>
    </citation>
    <scope>IDENTIFICATION</scope>
</reference>
<name>A0A1U7YUD4_NELNU</name>
<evidence type="ECO:0000313" key="3">
    <source>
        <dbReference type="RefSeq" id="XP_010241416.1"/>
    </source>
</evidence>
<dbReference type="FunCoup" id="A0A1U7YUD4">
    <property type="interactions" value="1588"/>
</dbReference>
<dbReference type="Proteomes" id="UP000189703">
    <property type="component" value="Unplaced"/>
</dbReference>
<dbReference type="KEGG" id="nnu:104586021"/>
<accession>A0A1U7YUD4</accession>
<dbReference type="GeneID" id="104586021"/>